<name>A0A0A8Y6G4_ARUDO</name>
<accession>A0A0A8Y6G4</accession>
<reference evidence="1" key="2">
    <citation type="journal article" date="2015" name="Data Brief">
        <title>Shoot transcriptome of the giant reed, Arundo donax.</title>
        <authorList>
            <person name="Barrero R.A."/>
            <person name="Guerrero F.D."/>
            <person name="Moolhuijzen P."/>
            <person name="Goolsby J.A."/>
            <person name="Tidwell J."/>
            <person name="Bellgard S.E."/>
            <person name="Bellgard M.I."/>
        </authorList>
    </citation>
    <scope>NUCLEOTIDE SEQUENCE</scope>
    <source>
        <tissue evidence="1">Shoot tissue taken approximately 20 cm above the soil surface</tissue>
    </source>
</reference>
<dbReference type="EMBL" id="GBRH01277257">
    <property type="protein sequence ID" value="JAD20638.1"/>
    <property type="molecule type" value="Transcribed_RNA"/>
</dbReference>
<sequence>MLILQMAQLNKVQRVHNGIREQ</sequence>
<dbReference type="AlphaFoldDB" id="A0A0A8Y6G4"/>
<proteinExistence type="predicted"/>
<organism evidence="1">
    <name type="scientific">Arundo donax</name>
    <name type="common">Giant reed</name>
    <name type="synonym">Donax arundinaceus</name>
    <dbReference type="NCBI Taxonomy" id="35708"/>
    <lineage>
        <taxon>Eukaryota</taxon>
        <taxon>Viridiplantae</taxon>
        <taxon>Streptophyta</taxon>
        <taxon>Embryophyta</taxon>
        <taxon>Tracheophyta</taxon>
        <taxon>Spermatophyta</taxon>
        <taxon>Magnoliopsida</taxon>
        <taxon>Liliopsida</taxon>
        <taxon>Poales</taxon>
        <taxon>Poaceae</taxon>
        <taxon>PACMAD clade</taxon>
        <taxon>Arundinoideae</taxon>
        <taxon>Arundineae</taxon>
        <taxon>Arundo</taxon>
    </lineage>
</organism>
<protein>
    <submittedName>
        <fullName evidence="1">Uncharacterized protein</fullName>
    </submittedName>
</protein>
<evidence type="ECO:0000313" key="1">
    <source>
        <dbReference type="EMBL" id="JAD20638.1"/>
    </source>
</evidence>
<reference evidence="1" key="1">
    <citation type="submission" date="2014-09" db="EMBL/GenBank/DDBJ databases">
        <authorList>
            <person name="Magalhaes I.L.F."/>
            <person name="Oliveira U."/>
            <person name="Santos F.R."/>
            <person name="Vidigal T.H.D.A."/>
            <person name="Brescovit A.D."/>
            <person name="Santos A.J."/>
        </authorList>
    </citation>
    <scope>NUCLEOTIDE SEQUENCE</scope>
    <source>
        <tissue evidence="1">Shoot tissue taken approximately 20 cm above the soil surface</tissue>
    </source>
</reference>